<keyword evidence="2" id="KW-0456">Lyase</keyword>
<proteinExistence type="predicted"/>
<dbReference type="STRING" id="263820.PTO0250"/>
<dbReference type="Proteomes" id="UP000000438">
    <property type="component" value="Chromosome"/>
</dbReference>
<protein>
    <submittedName>
        <fullName evidence="2">Uroporphyrinogen-III synthase</fullName>
        <ecNumber evidence="2">4.2.1.75</ecNumber>
    </submittedName>
</protein>
<sequence length="222" mass="25664">MTMDTRFIVTTRPAEKYNEIKGSCFDVINIPVTRIVDLEPPVIDYKPDVIILTSEHGADLFFKYYNLKGIFMAIGRKTGDEIKRHGINPLIPKDESSYGLINLLDKYKDKRIAMFRSMKSNNIIRDYLIKNHFDFKEYFLYDIVPVNSDICNYINDDKCMGVVITSSMEAEIIVSMCHGIKNAFAIGRVTEEKLRSMNINVIKTGRSDFIDLIKEIDKMYCK</sequence>
<evidence type="ECO:0000313" key="3">
    <source>
        <dbReference type="Proteomes" id="UP000000438"/>
    </source>
</evidence>
<dbReference type="eggNOG" id="arCOG02048">
    <property type="taxonomic scope" value="Archaea"/>
</dbReference>
<dbReference type="EMBL" id="AE017261">
    <property type="protein sequence ID" value="AAT42835.1"/>
    <property type="molecule type" value="Genomic_DNA"/>
</dbReference>
<dbReference type="GO" id="GO:0004852">
    <property type="term" value="F:uroporphyrinogen-III synthase activity"/>
    <property type="evidence" value="ECO:0007669"/>
    <property type="project" value="UniProtKB-EC"/>
</dbReference>
<dbReference type="Gene3D" id="3.40.50.10090">
    <property type="match status" value="1"/>
</dbReference>
<feature type="domain" description="Tetrapyrrole biosynthesis uroporphyrinogen III synthase" evidence="1">
    <location>
        <begin position="25"/>
        <end position="202"/>
    </location>
</feature>
<dbReference type="InterPro" id="IPR036108">
    <property type="entry name" value="4pyrrol_syn_uPrphyn_synt_sf"/>
</dbReference>
<dbReference type="RefSeq" id="WP_011177051.1">
    <property type="nucleotide sequence ID" value="NC_005877.1"/>
</dbReference>
<dbReference type="CDD" id="cd06578">
    <property type="entry name" value="HemD"/>
    <property type="match status" value="1"/>
</dbReference>
<dbReference type="SUPFAM" id="SSF69618">
    <property type="entry name" value="HemD-like"/>
    <property type="match status" value="1"/>
</dbReference>
<dbReference type="Pfam" id="PF02602">
    <property type="entry name" value="HEM4"/>
    <property type="match status" value="1"/>
</dbReference>
<accession>Q6L2G7</accession>
<dbReference type="AlphaFoldDB" id="Q6L2G7"/>
<evidence type="ECO:0000313" key="2">
    <source>
        <dbReference type="EMBL" id="AAT42835.1"/>
    </source>
</evidence>
<evidence type="ECO:0000259" key="1">
    <source>
        <dbReference type="Pfam" id="PF02602"/>
    </source>
</evidence>
<dbReference type="FunCoup" id="Q6L2G7">
    <property type="interactions" value="60"/>
</dbReference>
<dbReference type="InterPro" id="IPR003754">
    <property type="entry name" value="4pyrrol_synth_uPrphyn_synth"/>
</dbReference>
<dbReference type="OrthoDB" id="57038at2157"/>
<dbReference type="InParanoid" id="Q6L2G7"/>
<organism evidence="2 3">
    <name type="scientific">Picrophilus torridus (strain ATCC 700027 / DSM 9790 / JCM 10055 / NBRC 100828 / KAW 2/3)</name>
    <dbReference type="NCBI Taxonomy" id="1122961"/>
    <lineage>
        <taxon>Archaea</taxon>
        <taxon>Methanobacteriati</taxon>
        <taxon>Thermoplasmatota</taxon>
        <taxon>Thermoplasmata</taxon>
        <taxon>Thermoplasmatales</taxon>
        <taxon>Picrophilaceae</taxon>
        <taxon>Picrophilus</taxon>
    </lineage>
</organism>
<dbReference type="PaxDb" id="263820-PTO0250"/>
<reference evidence="2 3" key="1">
    <citation type="journal article" date="2004" name="Proc. Natl. Acad. Sci. U.S.A.">
        <title>Genome sequence of Picrophilus torridus and its implications for life around pH 0.</title>
        <authorList>
            <person name="Futterer O."/>
            <person name="Angelov A."/>
            <person name="Liesegang H."/>
            <person name="Gottschalk G."/>
            <person name="Schleper C."/>
            <person name="Schepers B."/>
            <person name="Dock C."/>
            <person name="Antranikian G."/>
            <person name="Liebl W."/>
        </authorList>
    </citation>
    <scope>NUCLEOTIDE SEQUENCE [LARGE SCALE GENOMIC DNA]</scope>
    <source>
        <strain evidence="3">ATCC 700027 / DSM 9790 / JCM 10055 / NBRC 100828</strain>
    </source>
</reference>
<name>Q6L2G7_PICTO</name>
<dbReference type="KEGG" id="pto:PTO0250"/>
<dbReference type="NCBIfam" id="NF004591">
    <property type="entry name" value="PRK05928.3-6"/>
    <property type="match status" value="1"/>
</dbReference>
<dbReference type="GeneID" id="2844143"/>
<gene>
    <name evidence="2" type="ordered locus">PTO0250</name>
</gene>
<dbReference type="EC" id="4.2.1.75" evidence="2"/>
<dbReference type="GO" id="GO:0033014">
    <property type="term" value="P:tetrapyrrole biosynthetic process"/>
    <property type="evidence" value="ECO:0007669"/>
    <property type="project" value="InterPro"/>
</dbReference>
<dbReference type="HOGENOM" id="CLU_1243061_0_0_2"/>